<evidence type="ECO:0000256" key="2">
    <source>
        <dbReference type="SAM" id="Phobius"/>
    </source>
</evidence>
<gene>
    <name evidence="4" type="ORF">KHLLAP_LOCUS11903</name>
</gene>
<proteinExistence type="predicted"/>
<organism evidence="4 5">
    <name type="scientific">Anthostomella pinea</name>
    <dbReference type="NCBI Taxonomy" id="933095"/>
    <lineage>
        <taxon>Eukaryota</taxon>
        <taxon>Fungi</taxon>
        <taxon>Dikarya</taxon>
        <taxon>Ascomycota</taxon>
        <taxon>Pezizomycotina</taxon>
        <taxon>Sordariomycetes</taxon>
        <taxon>Xylariomycetidae</taxon>
        <taxon>Xylariales</taxon>
        <taxon>Xylariaceae</taxon>
        <taxon>Anthostomella</taxon>
    </lineage>
</organism>
<evidence type="ECO:0000259" key="3">
    <source>
        <dbReference type="PROSITE" id="PS50975"/>
    </source>
</evidence>
<evidence type="ECO:0000256" key="1">
    <source>
        <dbReference type="PROSITE-ProRule" id="PRU00409"/>
    </source>
</evidence>
<comment type="caution">
    <text evidence="4">The sequence shown here is derived from an EMBL/GenBank/DDBJ whole genome shotgun (WGS) entry which is preliminary data.</text>
</comment>
<dbReference type="SUPFAM" id="SSF56059">
    <property type="entry name" value="Glutathione synthetase ATP-binding domain-like"/>
    <property type="match status" value="1"/>
</dbReference>
<dbReference type="Proteomes" id="UP001295740">
    <property type="component" value="Unassembled WGS sequence"/>
</dbReference>
<evidence type="ECO:0000313" key="5">
    <source>
        <dbReference type="Proteomes" id="UP001295740"/>
    </source>
</evidence>
<keyword evidence="5" id="KW-1185">Reference proteome</keyword>
<feature type="domain" description="ATP-grasp" evidence="3">
    <location>
        <begin position="175"/>
        <end position="381"/>
    </location>
</feature>
<reference evidence="4" key="1">
    <citation type="submission" date="2023-10" db="EMBL/GenBank/DDBJ databases">
        <authorList>
            <person name="Hackl T."/>
        </authorList>
    </citation>
    <scope>NUCLEOTIDE SEQUENCE</scope>
</reference>
<feature type="transmembrane region" description="Helical" evidence="2">
    <location>
        <begin position="12"/>
        <end position="32"/>
    </location>
</feature>
<keyword evidence="2" id="KW-1133">Transmembrane helix</keyword>
<evidence type="ECO:0000313" key="4">
    <source>
        <dbReference type="EMBL" id="CAJ2511435.1"/>
    </source>
</evidence>
<dbReference type="AlphaFoldDB" id="A0AAI8YNQ5"/>
<dbReference type="InterPro" id="IPR011761">
    <property type="entry name" value="ATP-grasp"/>
</dbReference>
<dbReference type="EMBL" id="CAUWAG010000018">
    <property type="protein sequence ID" value="CAJ2511435.1"/>
    <property type="molecule type" value="Genomic_DNA"/>
</dbReference>
<keyword evidence="1" id="KW-0547">Nucleotide-binding</keyword>
<accession>A0AAI8YNQ5</accession>
<dbReference type="PROSITE" id="PS50975">
    <property type="entry name" value="ATP_GRASP"/>
    <property type="match status" value="1"/>
</dbReference>
<sequence>MEALLRVETLRCFSLVFLSLLLLPVSIVTIWINRFLYEIQSISRPAFERKTILVTGVGMAKGLTLARVFHRCGHRAIGADFESRWIPCSGRYSKSLSRFYRLPKPNSESGAQVYIERLLEIIDAHKVDLWVSCSGVASAFEDAQAKEAIEKGSPCKCIQFDVSTTSALHEKDAFMRACTDRDLPVPETYDIKYRDEVFGILAEVVARHPDRRFILKPVGMDDLHRANMTLLPLSSERKTNEHVCRLPISPANPWILQQFISGGEEYCTHALVVRGVVHCFVACPSAELLMHYEALPRTSALWQAMLEFTVQFIDRSPDPEAMTGHLSFDFMVENGAVRADGFERKIYAIECNPRAHTAVVLFAQAGPEERDMVRAYLSATDPVTAVLSDDVTYSMAVSGEKPRVSPHLVMPPQDTQARYWVAHDLISLLNLPLVQMDRRRMDLRMMAEACFAFLIRLLTWKDGTFEAWDPWPALVLYHVYWPLTILDACWHGRGWSRVNVSTTKMFAC</sequence>
<dbReference type="GO" id="GO:0046872">
    <property type="term" value="F:metal ion binding"/>
    <property type="evidence" value="ECO:0007669"/>
    <property type="project" value="InterPro"/>
</dbReference>
<keyword evidence="1" id="KW-0067">ATP-binding</keyword>
<dbReference type="Gene3D" id="3.40.50.20">
    <property type="match status" value="1"/>
</dbReference>
<dbReference type="GO" id="GO:0005524">
    <property type="term" value="F:ATP binding"/>
    <property type="evidence" value="ECO:0007669"/>
    <property type="project" value="UniProtKB-UniRule"/>
</dbReference>
<protein>
    <submittedName>
        <fullName evidence="4">Uu.00g070600.m01.CDS01</fullName>
    </submittedName>
</protein>
<name>A0AAI8YNQ5_9PEZI</name>
<keyword evidence="2" id="KW-0812">Transmembrane</keyword>
<keyword evidence="2" id="KW-0472">Membrane</keyword>